<evidence type="ECO:0000313" key="1">
    <source>
        <dbReference type="EMBL" id="PWJ59578.1"/>
    </source>
</evidence>
<dbReference type="SUPFAM" id="SSF49299">
    <property type="entry name" value="PKD domain"/>
    <property type="match status" value="1"/>
</dbReference>
<dbReference type="EMBL" id="QGDT01000002">
    <property type="protein sequence ID" value="PWJ59578.1"/>
    <property type="molecule type" value="Genomic_DNA"/>
</dbReference>
<dbReference type="RefSeq" id="WP_109673429.1">
    <property type="nucleotide sequence ID" value="NZ_QGDT01000002.1"/>
</dbReference>
<dbReference type="SUPFAM" id="SSF49785">
    <property type="entry name" value="Galactose-binding domain-like"/>
    <property type="match status" value="1"/>
</dbReference>
<name>A0A316AQ14_9BACT</name>
<comment type="caution">
    <text evidence="1">The sequence shown here is derived from an EMBL/GenBank/DDBJ whole genome shotgun (WGS) entry which is preliminary data.</text>
</comment>
<accession>A0A316AQ14</accession>
<evidence type="ECO:0008006" key="3">
    <source>
        <dbReference type="Google" id="ProtNLM"/>
    </source>
</evidence>
<proteinExistence type="predicted"/>
<dbReference type="AlphaFoldDB" id="A0A316AQ14"/>
<dbReference type="Gene3D" id="2.60.120.260">
    <property type="entry name" value="Galactose-binding domain-like"/>
    <property type="match status" value="1"/>
</dbReference>
<dbReference type="PROSITE" id="PS51257">
    <property type="entry name" value="PROKAR_LIPOPROTEIN"/>
    <property type="match status" value="1"/>
</dbReference>
<organism evidence="1 2">
    <name type="scientific">Dyadobacter jejuensis</name>
    <dbReference type="NCBI Taxonomy" id="1082580"/>
    <lineage>
        <taxon>Bacteria</taxon>
        <taxon>Pseudomonadati</taxon>
        <taxon>Bacteroidota</taxon>
        <taxon>Cytophagia</taxon>
        <taxon>Cytophagales</taxon>
        <taxon>Spirosomataceae</taxon>
        <taxon>Dyadobacter</taxon>
    </lineage>
</organism>
<dbReference type="Proteomes" id="UP000245880">
    <property type="component" value="Unassembled WGS sequence"/>
</dbReference>
<dbReference type="InterPro" id="IPR008979">
    <property type="entry name" value="Galactose-bd-like_sf"/>
</dbReference>
<dbReference type="OrthoDB" id="832237at2"/>
<dbReference type="InterPro" id="IPR035986">
    <property type="entry name" value="PKD_dom_sf"/>
</dbReference>
<evidence type="ECO:0000313" key="2">
    <source>
        <dbReference type="Proteomes" id="UP000245880"/>
    </source>
</evidence>
<gene>
    <name evidence="1" type="ORF">CLV98_102412</name>
</gene>
<reference evidence="1 2" key="1">
    <citation type="submission" date="2018-03" db="EMBL/GenBank/DDBJ databases">
        <title>Genomic Encyclopedia of Archaeal and Bacterial Type Strains, Phase II (KMG-II): from individual species to whole genera.</title>
        <authorList>
            <person name="Goeker M."/>
        </authorList>
    </citation>
    <scope>NUCLEOTIDE SEQUENCE [LARGE SCALE GENOMIC DNA]</scope>
    <source>
        <strain evidence="1 2">DSM 100346</strain>
    </source>
</reference>
<sequence length="517" mass="57087">MKTISKWLTLAGGIVWGLSACKNAYEPPMAENNHMLVVNSQMDFGNTVEVGGEISFGDLSRGVVRREWTLPDAGVDIVGSDNDRTSTLDNIKIVFNQPGIIAVKLHQEFNGEVFVGNTTRAMIQDTTFQVKVLEKVKAQFTAQVLDKNGVPGPPLNMAPGAVNEVFAGRTIRFTQTSLGEPDTFDWNLAGGDPAQAGGAPAVPTIDVRYSQLGDYSARLIAYRNRPAGRDTLLLENFIRIVPSTDPVTIDRLYASDNKVALKFSRDLQDPKADAANFKVRIENNGKVWEPTVLQASLHASQKNLVLLSLSEAKLYNSDQIVVSYQAGGITTTDGVKAPSFTDKKVEFDVVNLLPALAAGFESGGQEWKNGAWWANGSSVSYPQNNPFMGKYSAFIRNKAQEGMALSYNGQAELKANKTYTVKMMIYVDKAKDGSPWRFEGMNYNEDGKAKVDLFILDEWWGVGAKPIENKLPLQQWVEVQGKFNASATAQRRFLLRVVNEMDLYVDQIVVHEYEPRP</sequence>
<keyword evidence="2" id="KW-1185">Reference proteome</keyword>
<protein>
    <recommendedName>
        <fullName evidence="3">PKD domain-containing protein</fullName>
    </recommendedName>
</protein>